<sequence length="30" mass="3501">MILRREVTPVFQQHTQLPIAAVYFIILICS</sequence>
<reference evidence="2" key="3">
    <citation type="submission" date="2024-02" db="UniProtKB">
        <authorList>
            <consortium name="WormBaseParasite"/>
        </authorList>
    </citation>
    <scope>IDENTIFICATION</scope>
    <source>
        <strain evidence="2">pt0022</strain>
    </source>
</reference>
<organism evidence="1 2">
    <name type="scientific">Wuchereria bancrofti</name>
    <dbReference type="NCBI Taxonomy" id="6293"/>
    <lineage>
        <taxon>Eukaryota</taxon>
        <taxon>Metazoa</taxon>
        <taxon>Ecdysozoa</taxon>
        <taxon>Nematoda</taxon>
        <taxon>Chromadorea</taxon>
        <taxon>Rhabditida</taxon>
        <taxon>Spirurina</taxon>
        <taxon>Spiruromorpha</taxon>
        <taxon>Filarioidea</taxon>
        <taxon>Onchocercidae</taxon>
        <taxon>Wuchereria</taxon>
    </lineage>
</organism>
<dbReference type="WBParaSite" id="mrna-Wban_08940">
    <property type="protein sequence ID" value="mrna-Wban_08940"/>
    <property type="gene ID" value="Wban_08940"/>
</dbReference>
<accession>A0AAF5RX54</accession>
<evidence type="ECO:0000313" key="1">
    <source>
        <dbReference type="Proteomes" id="UP000093561"/>
    </source>
</evidence>
<reference evidence="1" key="2">
    <citation type="journal article" date="2016" name="Mol. Ecol.">
        <title>Population genomics of the filarial nematode parasite Wuchereria bancrofti from mosquitoes.</title>
        <authorList>
            <person name="Small S.T."/>
            <person name="Reimer L.J."/>
            <person name="Tisch D.J."/>
            <person name="King C.L."/>
            <person name="Christensen B.M."/>
            <person name="Siba P.M."/>
            <person name="Kazura J.W."/>
            <person name="Serre D."/>
            <person name="Zimmerman P.A."/>
        </authorList>
    </citation>
    <scope>NUCLEOTIDE SEQUENCE</scope>
    <source>
        <strain evidence="1">pt0022</strain>
    </source>
</reference>
<proteinExistence type="predicted"/>
<protein>
    <submittedName>
        <fullName evidence="2">Uncharacterized protein</fullName>
    </submittedName>
</protein>
<reference evidence="1" key="1">
    <citation type="submission" date="2015-03" db="EMBL/GenBank/DDBJ databases">
        <title>Wuchereria bancrofti Genome Sequencing Papua New Guinea Strain.</title>
        <authorList>
            <person name="Small S.T."/>
            <person name="Serre D."/>
            <person name="Zimmerman P.A."/>
        </authorList>
    </citation>
    <scope>NUCLEOTIDE SEQUENCE [LARGE SCALE GENOMIC DNA]</scope>
    <source>
        <strain evidence="1">pt0022</strain>
    </source>
</reference>
<evidence type="ECO:0000313" key="2">
    <source>
        <dbReference type="WBParaSite" id="mrna-Wban_08940"/>
    </source>
</evidence>
<name>A0AAF5RX54_WUCBA</name>
<dbReference type="Proteomes" id="UP000093561">
    <property type="component" value="Unassembled WGS sequence"/>
</dbReference>
<dbReference type="AlphaFoldDB" id="A0AAF5RX54"/>